<dbReference type="EMBL" id="SOBT01000014">
    <property type="protein sequence ID" value="TDU22465.1"/>
    <property type="molecule type" value="Genomic_DNA"/>
</dbReference>
<dbReference type="Pfam" id="PF25954">
    <property type="entry name" value="Beta-barrel_RND_2"/>
    <property type="match status" value="1"/>
</dbReference>
<dbReference type="InterPro" id="IPR058792">
    <property type="entry name" value="Beta-barrel_RND_2"/>
</dbReference>
<organism evidence="5 6">
    <name type="scientific">Panacagrimonas perspica</name>
    <dbReference type="NCBI Taxonomy" id="381431"/>
    <lineage>
        <taxon>Bacteria</taxon>
        <taxon>Pseudomonadati</taxon>
        <taxon>Pseudomonadota</taxon>
        <taxon>Gammaproteobacteria</taxon>
        <taxon>Nevskiales</taxon>
        <taxon>Nevskiaceae</taxon>
        <taxon>Panacagrimonas</taxon>
    </lineage>
</organism>
<dbReference type="RefSeq" id="WP_133884046.1">
    <property type="nucleotide sequence ID" value="NZ_MWIN01000025.1"/>
</dbReference>
<evidence type="ECO:0000256" key="1">
    <source>
        <dbReference type="ARBA" id="ARBA00009477"/>
    </source>
</evidence>
<dbReference type="Gene3D" id="2.40.420.20">
    <property type="match status" value="1"/>
</dbReference>
<evidence type="ECO:0000256" key="2">
    <source>
        <dbReference type="SAM" id="MobiDB-lite"/>
    </source>
</evidence>
<comment type="caution">
    <text evidence="5">The sequence shown here is derived from an EMBL/GenBank/DDBJ whole genome shotgun (WGS) entry which is preliminary data.</text>
</comment>
<gene>
    <name evidence="5" type="ORF">DFR24_4899</name>
</gene>
<dbReference type="FunFam" id="2.40.30.170:FF:000010">
    <property type="entry name" value="Efflux RND transporter periplasmic adaptor subunit"/>
    <property type="match status" value="1"/>
</dbReference>
<dbReference type="OrthoDB" id="9806939at2"/>
<dbReference type="InterPro" id="IPR058647">
    <property type="entry name" value="BSH_CzcB-like"/>
</dbReference>
<feature type="compositionally biased region" description="Pro residues" evidence="2">
    <location>
        <begin position="314"/>
        <end position="323"/>
    </location>
</feature>
<dbReference type="Gene3D" id="2.40.30.170">
    <property type="match status" value="1"/>
</dbReference>
<dbReference type="GO" id="GO:1990281">
    <property type="term" value="C:efflux pump complex"/>
    <property type="evidence" value="ECO:0007669"/>
    <property type="project" value="TreeGrafter"/>
</dbReference>
<proteinExistence type="inferred from homology"/>
<dbReference type="Pfam" id="PF25973">
    <property type="entry name" value="BSH_CzcB"/>
    <property type="match status" value="1"/>
</dbReference>
<evidence type="ECO:0000313" key="6">
    <source>
        <dbReference type="Proteomes" id="UP000295341"/>
    </source>
</evidence>
<evidence type="ECO:0000259" key="3">
    <source>
        <dbReference type="Pfam" id="PF25954"/>
    </source>
</evidence>
<protein>
    <submittedName>
        <fullName evidence="5">Membrane fusion protein (Multidrug efflux system)</fullName>
    </submittedName>
</protein>
<reference evidence="5 6" key="1">
    <citation type="submission" date="2019-03" db="EMBL/GenBank/DDBJ databases">
        <title>Genomic Encyclopedia of Type Strains, Phase IV (KMG-IV): sequencing the most valuable type-strain genomes for metagenomic binning, comparative biology and taxonomic classification.</title>
        <authorList>
            <person name="Goeker M."/>
        </authorList>
    </citation>
    <scope>NUCLEOTIDE SEQUENCE [LARGE SCALE GENOMIC DNA]</scope>
    <source>
        <strain evidence="5 6">DSM 26377</strain>
    </source>
</reference>
<dbReference type="NCBIfam" id="TIGR01730">
    <property type="entry name" value="RND_mfp"/>
    <property type="match status" value="1"/>
</dbReference>
<keyword evidence="6" id="KW-1185">Reference proteome</keyword>
<dbReference type="InterPro" id="IPR006143">
    <property type="entry name" value="RND_pump_MFP"/>
</dbReference>
<dbReference type="AlphaFoldDB" id="A0A4R7NNN1"/>
<dbReference type="PANTHER" id="PTHR30469:SF11">
    <property type="entry name" value="BLL4320 PROTEIN"/>
    <property type="match status" value="1"/>
</dbReference>
<feature type="domain" description="CusB-like beta-barrel" evidence="3">
    <location>
        <begin position="202"/>
        <end position="274"/>
    </location>
</feature>
<accession>A0A4R7NNN1</accession>
<evidence type="ECO:0000313" key="5">
    <source>
        <dbReference type="EMBL" id="TDU22465.1"/>
    </source>
</evidence>
<dbReference type="Gene3D" id="1.10.287.470">
    <property type="entry name" value="Helix hairpin bin"/>
    <property type="match status" value="1"/>
</dbReference>
<comment type="similarity">
    <text evidence="1">Belongs to the membrane fusion protein (MFP) (TC 8.A.1) family.</text>
</comment>
<dbReference type="PANTHER" id="PTHR30469">
    <property type="entry name" value="MULTIDRUG RESISTANCE PROTEIN MDTA"/>
    <property type="match status" value="1"/>
</dbReference>
<sequence>MTKRMIIMLVLVTVVFGGIFGMQYMGKKGMNAYFDNMPVPPAAITTTRTLQQTWQTQIEAPGSITAVNGTTLTSEAGGLVTAILFESGKKVKKGDLLVQLDSADERAELARLQAQLDLSQLNSKRREKLYGLEAISKSDVDTSRSEVLSAKAAVESQRAKLAQKDIRAPFDGTVGIRQVNLGEYLPPGGPIVTLQSLDPVDIDFDLPDQRVGQVEPGFPVSVTTEAFPDRSFKGEVLAIEPRVDPATRNFKVRARVPNPDLMLRPGQFGKVRLDLPVSQNVVVIPRTAIDYSAYGNAVYVVHKKKQDPNAKPAEPMPGAPPPTDLEVTQRFVKTGPVRGDFIAILDGLKEGEEIATSGLLKLRNGQPVIVNNDVTSKPVAEPTPPQG</sequence>
<name>A0A4R7NNN1_9GAMM</name>
<dbReference type="GO" id="GO:0015562">
    <property type="term" value="F:efflux transmembrane transporter activity"/>
    <property type="evidence" value="ECO:0007669"/>
    <property type="project" value="TreeGrafter"/>
</dbReference>
<feature type="domain" description="CzcB-like barrel-sandwich hybrid" evidence="4">
    <location>
        <begin position="73"/>
        <end position="186"/>
    </location>
</feature>
<dbReference type="SUPFAM" id="SSF111369">
    <property type="entry name" value="HlyD-like secretion proteins"/>
    <property type="match status" value="1"/>
</dbReference>
<evidence type="ECO:0000259" key="4">
    <source>
        <dbReference type="Pfam" id="PF25973"/>
    </source>
</evidence>
<dbReference type="Gene3D" id="2.40.50.100">
    <property type="match status" value="1"/>
</dbReference>
<feature type="region of interest" description="Disordered" evidence="2">
    <location>
        <begin position="305"/>
        <end position="324"/>
    </location>
</feature>
<dbReference type="Proteomes" id="UP000295341">
    <property type="component" value="Unassembled WGS sequence"/>
</dbReference>